<organism evidence="1">
    <name type="scientific">Spongospora subterranea</name>
    <dbReference type="NCBI Taxonomy" id="70186"/>
    <lineage>
        <taxon>Eukaryota</taxon>
        <taxon>Sar</taxon>
        <taxon>Rhizaria</taxon>
        <taxon>Endomyxa</taxon>
        <taxon>Phytomyxea</taxon>
        <taxon>Plasmodiophorida</taxon>
        <taxon>Plasmodiophoridae</taxon>
        <taxon>Spongospora</taxon>
    </lineage>
</organism>
<proteinExistence type="predicted"/>
<accession>A0A0H5RE87</accession>
<evidence type="ECO:0000313" key="1">
    <source>
        <dbReference type="EMBL" id="CRZ06884.1"/>
    </source>
</evidence>
<dbReference type="EMBL" id="HACM01006440">
    <property type="protein sequence ID" value="CRZ06882.1"/>
    <property type="molecule type" value="Transcribed_RNA"/>
</dbReference>
<dbReference type="AlphaFoldDB" id="A0A0H5RE87"/>
<protein>
    <submittedName>
        <fullName evidence="1">Uncharacterized protein</fullName>
    </submittedName>
</protein>
<sequence>MPGIPTVDKLVSSYPGYPDLTQWESEYILDSTFESKFHYIRTYLVEDRGLRYNENLIEEASERYCKGIYHYVLDHLLPELDKAAMTAKYPVKDPPDHQFLFFILCYCWPPDRVALKDLFFGRPEMIPKIVHVINFLSRTVFQSNHCIARSPITKFELQIQQHAEPSATTFEAAAQSICDVLTEVLPIMGDAGYQGFTDIDWSIEGDVDFNDQPEYMRS</sequence>
<reference evidence="1" key="1">
    <citation type="submission" date="2015-04" db="EMBL/GenBank/DDBJ databases">
        <title>The genome sequence of the plant pathogenic Rhizarian Plasmodiophora brassicae reveals insights in its biotrophic life cycle and the origin of chitin synthesis.</title>
        <authorList>
            <person name="Schwelm A."/>
            <person name="Fogelqvist J."/>
            <person name="Knaust A."/>
            <person name="Julke S."/>
            <person name="Lilja T."/>
            <person name="Dhandapani V."/>
            <person name="Bonilla-Rosso G."/>
            <person name="Karlsson M."/>
            <person name="Shevchenko A."/>
            <person name="Choi S.R."/>
            <person name="Kim H.G."/>
            <person name="Park J.Y."/>
            <person name="Lim Y.P."/>
            <person name="Ludwig-Muller J."/>
            <person name="Dixelius C."/>
        </authorList>
    </citation>
    <scope>NUCLEOTIDE SEQUENCE</scope>
    <source>
        <tissue evidence="1">Potato root galls</tissue>
    </source>
</reference>
<dbReference type="EMBL" id="HACM01006442">
    <property type="protein sequence ID" value="CRZ06884.1"/>
    <property type="molecule type" value="Transcribed_RNA"/>
</dbReference>
<name>A0A0H5RE87_9EUKA</name>